<evidence type="ECO:0000256" key="8">
    <source>
        <dbReference type="ARBA" id="ARBA00022989"/>
    </source>
</evidence>
<dbReference type="InterPro" id="IPR036259">
    <property type="entry name" value="MFS_trans_sf"/>
</dbReference>
<comment type="caution">
    <text evidence="20">The sequence shown here is derived from an EMBL/GenBank/DDBJ whole genome shotgun (WGS) entry which is preliminary data.</text>
</comment>
<evidence type="ECO:0000256" key="3">
    <source>
        <dbReference type="ARBA" id="ARBA00001787"/>
    </source>
</evidence>
<dbReference type="PANTHER" id="PTHR48021:SF59">
    <property type="entry name" value="SOLUTE CARRIER FAMILY 2, FACILITATED GLUCOSE TRANSPORTER MEMBER 6"/>
    <property type="match status" value="1"/>
</dbReference>
<evidence type="ECO:0000256" key="17">
    <source>
        <dbReference type="SAM" id="Phobius"/>
    </source>
</evidence>
<protein>
    <recommendedName>
        <fullName evidence="13">Solute carrier family 2, facilitated glucose transporter member 8</fullName>
    </recommendedName>
    <alternativeName>
        <fullName evidence="14">Glucose transporter type 8</fullName>
    </alternativeName>
    <alternativeName>
        <fullName evidence="15">Glucose transporter type X1</fullName>
    </alternativeName>
</protein>
<feature type="transmembrane region" description="Helical" evidence="17">
    <location>
        <begin position="415"/>
        <end position="436"/>
    </location>
</feature>
<dbReference type="SUPFAM" id="SSF103473">
    <property type="entry name" value="MFS general substrate transporter"/>
    <property type="match status" value="1"/>
</dbReference>
<keyword evidence="9 17" id="KW-0472">Membrane</keyword>
<dbReference type="PROSITE" id="PS51837">
    <property type="entry name" value="LITAF"/>
    <property type="match status" value="1"/>
</dbReference>
<organism evidence="20 21">
    <name type="scientific">Channa striata</name>
    <name type="common">Snakehead murrel</name>
    <name type="synonym">Ophicephalus striatus</name>
    <dbReference type="NCBI Taxonomy" id="64152"/>
    <lineage>
        <taxon>Eukaryota</taxon>
        <taxon>Metazoa</taxon>
        <taxon>Chordata</taxon>
        <taxon>Craniata</taxon>
        <taxon>Vertebrata</taxon>
        <taxon>Euteleostomi</taxon>
        <taxon>Actinopterygii</taxon>
        <taxon>Neopterygii</taxon>
        <taxon>Teleostei</taxon>
        <taxon>Neoteleostei</taxon>
        <taxon>Acanthomorphata</taxon>
        <taxon>Anabantaria</taxon>
        <taxon>Anabantiformes</taxon>
        <taxon>Channoidei</taxon>
        <taxon>Channidae</taxon>
        <taxon>Channa</taxon>
    </lineage>
</organism>
<comment type="catalytic activity">
    <reaction evidence="11">
        <text>alpha,alpha-trehalose(in) = alpha,alpha-trehalose(out)</text>
        <dbReference type="Rhea" id="RHEA:17629"/>
        <dbReference type="ChEBI" id="CHEBI:16551"/>
    </reaction>
</comment>
<evidence type="ECO:0000256" key="6">
    <source>
        <dbReference type="ARBA" id="ARBA00022475"/>
    </source>
</evidence>
<evidence type="ECO:0000256" key="13">
    <source>
        <dbReference type="ARBA" id="ARBA00067382"/>
    </source>
</evidence>
<keyword evidence="21" id="KW-1185">Reference proteome</keyword>
<dbReference type="InterPro" id="IPR005829">
    <property type="entry name" value="Sugar_transporter_CS"/>
</dbReference>
<feature type="compositionally biased region" description="Polar residues" evidence="16">
    <location>
        <begin position="575"/>
        <end position="588"/>
    </location>
</feature>
<evidence type="ECO:0000313" key="21">
    <source>
        <dbReference type="Proteomes" id="UP001187415"/>
    </source>
</evidence>
<feature type="region of interest" description="Disordered" evidence="16">
    <location>
        <begin position="573"/>
        <end position="594"/>
    </location>
</feature>
<comment type="catalytic activity">
    <reaction evidence="3">
        <text>L-dehydroascorbate(out) = L-dehydroascorbate(in)</text>
        <dbReference type="Rhea" id="RHEA:60380"/>
        <dbReference type="ChEBI" id="CHEBI:58539"/>
    </reaction>
</comment>
<feature type="domain" description="LITAF" evidence="19">
    <location>
        <begin position="608"/>
        <end position="692"/>
    </location>
</feature>
<dbReference type="EMBL" id="JAUPFM010000013">
    <property type="protein sequence ID" value="KAK2833643.1"/>
    <property type="molecule type" value="Genomic_DNA"/>
</dbReference>
<comment type="catalytic activity">
    <reaction evidence="1">
        <text>D-fructose(out) = D-fructose(in)</text>
        <dbReference type="Rhea" id="RHEA:60372"/>
        <dbReference type="ChEBI" id="CHEBI:37721"/>
    </reaction>
</comment>
<feature type="domain" description="Major facilitator superfamily (MFS) profile" evidence="18">
    <location>
        <begin position="27"/>
        <end position="470"/>
    </location>
</feature>
<evidence type="ECO:0000259" key="19">
    <source>
        <dbReference type="PROSITE" id="PS51837"/>
    </source>
</evidence>
<dbReference type="InterPro" id="IPR020846">
    <property type="entry name" value="MFS_dom"/>
</dbReference>
<dbReference type="InterPro" id="IPR050549">
    <property type="entry name" value="MFS_Trehalose_Transporter"/>
</dbReference>
<dbReference type="GO" id="GO:0033300">
    <property type="term" value="F:dehydroascorbic acid transmembrane transporter activity"/>
    <property type="evidence" value="ECO:0007669"/>
    <property type="project" value="UniProtKB-ARBA"/>
</dbReference>
<dbReference type="Pfam" id="PF10601">
    <property type="entry name" value="zf-LITAF-like"/>
    <property type="match status" value="1"/>
</dbReference>
<feature type="transmembrane region" description="Helical" evidence="17">
    <location>
        <begin position="442"/>
        <end position="464"/>
    </location>
</feature>
<sequence>MGEETPLLRRRPTSSTSTVSNSRLYLAVFSAVLGNFNFGYSLVFPSPVLPQLTSQDADPRVKMDTESAAWFGSIYTLGAAAGGLGAMLLNDLIGRKMSIMLSAVPSTIGYMLIGGAVNLWMLQVGRFLNGVAGGMTAASIPVYISEISHKGVRGALGSCPQITAVFGSLALYALGLVVPWRWLAIAGEVPAVLMVALLTFMPSSPRRLLSLGQQQKAEKALGWLRGSQYNTQEELAAIQHSIDTQTKVTLAQLATPVFYKPILISVVMRFLQQMTGITPILVYLEPIFTKSQVSLKPGYEAAIVGVVRLLSVLTAASLMDKAGRKALLYTSSMLMFAASLALTMNSHTTLCPSPHNLTTADDGRHLANALQLSQSPTSLIPLISTMVFIFGYAMGWGPITWLLMSEVLPLVARGVASGLCVTVSWLTAFMLTHAFSHLVERYGLYVPYLCFTVVCVLCLLFNAVCIPETRRRSLEEIENYFRTGRTFTIRRRWCCGRFLGEACRDTGEAGAPVSYTLSGLYTCNSKDASSHSDCDALPSTMSADGKKEPPPYVLPVGGQADGVKVYHVHTPFTPPNSKDTSASQSKPVYTSGGGGGGGLGADYNSGDGKRKFVSYDMELGRFPGMTTCSSCQQQVMTNVTYKAGTYAWLMCLLFICCGLILCCCLIPFFMKNFKDAYHTCPRCNRILHVEKKKCCK</sequence>
<dbReference type="InterPro" id="IPR003663">
    <property type="entry name" value="Sugar/inositol_transpt"/>
</dbReference>
<evidence type="ECO:0000256" key="11">
    <source>
        <dbReference type="ARBA" id="ARBA00052140"/>
    </source>
</evidence>
<comment type="similarity">
    <text evidence="5">Belongs to the major facilitator superfamily. Sugar transporter (TC 2.A.1.1) family. Glucose transporter subfamily.</text>
</comment>
<keyword evidence="7 17" id="KW-0812">Transmembrane</keyword>
<reference evidence="20" key="1">
    <citation type="submission" date="2023-07" db="EMBL/GenBank/DDBJ databases">
        <title>Chromosome-level Genome Assembly of Striped Snakehead (Channa striata).</title>
        <authorList>
            <person name="Liu H."/>
        </authorList>
    </citation>
    <scope>NUCLEOTIDE SEQUENCE</scope>
    <source>
        <strain evidence="20">Gz</strain>
        <tissue evidence="20">Muscle</tissue>
    </source>
</reference>
<comment type="subcellular location">
    <subcellularLocation>
        <location evidence="4">Cell membrane</location>
        <topology evidence="4">Multi-pass membrane protein</topology>
    </subcellularLocation>
</comment>
<dbReference type="PROSITE" id="PS50850">
    <property type="entry name" value="MFS"/>
    <property type="match status" value="1"/>
</dbReference>
<evidence type="ECO:0000256" key="2">
    <source>
        <dbReference type="ARBA" id="ARBA00000618"/>
    </source>
</evidence>
<feature type="transmembrane region" description="Helical" evidence="17">
    <location>
        <begin position="68"/>
        <end position="89"/>
    </location>
</feature>
<proteinExistence type="inferred from homology"/>
<dbReference type="AlphaFoldDB" id="A0AA88MAD4"/>
<dbReference type="InterPro" id="IPR006629">
    <property type="entry name" value="LITAF"/>
</dbReference>
<evidence type="ECO:0000259" key="18">
    <source>
        <dbReference type="PROSITE" id="PS50850"/>
    </source>
</evidence>
<feature type="transmembrane region" description="Helical" evidence="17">
    <location>
        <begin position="101"/>
        <end position="121"/>
    </location>
</feature>
<feature type="transmembrane region" description="Helical" evidence="17">
    <location>
        <begin position="127"/>
        <end position="144"/>
    </location>
</feature>
<dbReference type="InterPro" id="IPR005828">
    <property type="entry name" value="MFS_sugar_transport-like"/>
</dbReference>
<dbReference type="FunFam" id="1.20.1250.20:FF:000055">
    <property type="entry name" value="Facilitated trehalose transporter Tret1-2 homolog"/>
    <property type="match status" value="1"/>
</dbReference>
<dbReference type="Gene3D" id="1.20.1250.20">
    <property type="entry name" value="MFS general substrate transporter like domains"/>
    <property type="match status" value="1"/>
</dbReference>
<keyword evidence="8 17" id="KW-1133">Transmembrane helix</keyword>
<evidence type="ECO:0000256" key="7">
    <source>
        <dbReference type="ARBA" id="ARBA00022692"/>
    </source>
</evidence>
<accession>A0AA88MAD4</accession>
<comment type="function">
    <text evidence="12">Insulin-regulated facilitative hexose transporter that mediates the transport of glucose and fructose. Facilitates hepatic influx of dietary trehalose, which in turn inhibits glucose and fructose influx triggering a starvation signal and hepatic autophagy through activation of AMPK and ULK1. Also able to mediate the transport of dehydroascorbate.</text>
</comment>
<comment type="catalytic activity">
    <reaction evidence="2">
        <text>D-glucose(out) = D-glucose(in)</text>
        <dbReference type="Rhea" id="RHEA:60376"/>
        <dbReference type="ChEBI" id="CHEBI:4167"/>
    </reaction>
</comment>
<evidence type="ECO:0000256" key="5">
    <source>
        <dbReference type="ARBA" id="ARBA00007004"/>
    </source>
</evidence>
<dbReference type="Pfam" id="PF00083">
    <property type="entry name" value="Sugar_tr"/>
    <property type="match status" value="1"/>
</dbReference>
<feature type="transmembrane region" description="Helical" evidence="17">
    <location>
        <begin position="326"/>
        <end position="344"/>
    </location>
</feature>
<evidence type="ECO:0000256" key="4">
    <source>
        <dbReference type="ARBA" id="ARBA00004651"/>
    </source>
</evidence>
<evidence type="ECO:0000256" key="14">
    <source>
        <dbReference type="ARBA" id="ARBA00077395"/>
    </source>
</evidence>
<evidence type="ECO:0000313" key="20">
    <source>
        <dbReference type="EMBL" id="KAK2833643.1"/>
    </source>
</evidence>
<dbReference type="PANTHER" id="PTHR48021">
    <property type="match status" value="1"/>
</dbReference>
<feature type="transmembrane region" description="Helical" evidence="17">
    <location>
        <begin position="379"/>
        <end position="403"/>
    </location>
</feature>
<evidence type="ECO:0000256" key="9">
    <source>
        <dbReference type="ARBA" id="ARBA00023136"/>
    </source>
</evidence>
<feature type="transmembrane region" description="Helical" evidence="17">
    <location>
        <begin position="646"/>
        <end position="669"/>
    </location>
</feature>
<dbReference type="GO" id="GO:0005886">
    <property type="term" value="C:plasma membrane"/>
    <property type="evidence" value="ECO:0007669"/>
    <property type="project" value="UniProtKB-SubCell"/>
</dbReference>
<name>A0AA88MAD4_CHASR</name>
<evidence type="ECO:0000256" key="1">
    <source>
        <dbReference type="ARBA" id="ARBA00000590"/>
    </source>
</evidence>
<feature type="transmembrane region" description="Helical" evidence="17">
    <location>
        <begin position="24"/>
        <end position="48"/>
    </location>
</feature>
<keyword evidence="6" id="KW-1003">Cell membrane</keyword>
<evidence type="ECO:0000256" key="15">
    <source>
        <dbReference type="ARBA" id="ARBA00080242"/>
    </source>
</evidence>
<dbReference type="PROSITE" id="PS00217">
    <property type="entry name" value="SUGAR_TRANSPORT_2"/>
    <property type="match status" value="1"/>
</dbReference>
<dbReference type="SMART" id="SM00714">
    <property type="entry name" value="LITAF"/>
    <property type="match status" value="1"/>
</dbReference>
<keyword evidence="10" id="KW-0325">Glycoprotein</keyword>
<evidence type="ECO:0000256" key="10">
    <source>
        <dbReference type="ARBA" id="ARBA00023180"/>
    </source>
</evidence>
<feature type="transmembrane region" description="Helical" evidence="17">
    <location>
        <begin position="156"/>
        <end position="174"/>
    </location>
</feature>
<dbReference type="Proteomes" id="UP001187415">
    <property type="component" value="Unassembled WGS sequence"/>
</dbReference>
<evidence type="ECO:0000256" key="16">
    <source>
        <dbReference type="SAM" id="MobiDB-lite"/>
    </source>
</evidence>
<dbReference type="PRINTS" id="PR00171">
    <property type="entry name" value="SUGRTRNSPORT"/>
</dbReference>
<evidence type="ECO:0000256" key="12">
    <source>
        <dbReference type="ARBA" id="ARBA00059062"/>
    </source>
</evidence>
<gene>
    <name evidence="20" type="ORF">Q5P01_017532</name>
</gene>